<gene>
    <name evidence="1" type="ORF">TCAL_13276</name>
</gene>
<evidence type="ECO:0000313" key="2">
    <source>
        <dbReference type="Proteomes" id="UP000318571"/>
    </source>
</evidence>
<name>A0A553PM10_TIGCA</name>
<reference evidence="1 2" key="1">
    <citation type="journal article" date="2018" name="Nat. Ecol. Evol.">
        <title>Genomic signatures of mitonuclear coevolution across populations of Tigriopus californicus.</title>
        <authorList>
            <person name="Barreto F.S."/>
            <person name="Watson E.T."/>
            <person name="Lima T.G."/>
            <person name="Willett C.S."/>
            <person name="Edmands S."/>
            <person name="Li W."/>
            <person name="Burton R.S."/>
        </authorList>
    </citation>
    <scope>NUCLEOTIDE SEQUENCE [LARGE SCALE GENOMIC DNA]</scope>
    <source>
        <strain evidence="1 2">San Diego</strain>
    </source>
</reference>
<sequence>MSQLLSLFSIVQFKQGPCVQASDTSKRGICMTTQQCTDRSGSASGNCAAGFGVCCGFTLSTCGSTVNENPNFPSATATGSCEYIFSRVCEGYCSIQYSANTFNLLGDTAATPEANAETIACPDTVVFIPNLVNSMHCGSKFSTIDADTISGVVTSQTTPFQVLTIFKDAFGTLTDTMATVGYDLQFTQQPC</sequence>
<keyword evidence="2" id="KW-1185">Reference proteome</keyword>
<dbReference type="PANTHER" id="PTHR33236">
    <property type="entry name" value="INTRAFLAGELLAR TRANSPORT PROTEIN 122 FAMILY PROTEIN-RELATED"/>
    <property type="match status" value="1"/>
</dbReference>
<comment type="caution">
    <text evidence="1">The sequence shown here is derived from an EMBL/GenBank/DDBJ whole genome shotgun (WGS) entry which is preliminary data.</text>
</comment>
<dbReference type="PANTHER" id="PTHR33236:SF5">
    <property type="entry name" value="CUB DOMAIN-CONTAINING PROTEIN"/>
    <property type="match status" value="1"/>
</dbReference>
<protein>
    <recommendedName>
        <fullName evidence="3">CUB domain-containing protein</fullName>
    </recommendedName>
</protein>
<evidence type="ECO:0000313" key="1">
    <source>
        <dbReference type="EMBL" id="TRY78719.1"/>
    </source>
</evidence>
<proteinExistence type="predicted"/>
<evidence type="ECO:0008006" key="3">
    <source>
        <dbReference type="Google" id="ProtNLM"/>
    </source>
</evidence>
<organism evidence="1 2">
    <name type="scientific">Tigriopus californicus</name>
    <name type="common">Marine copepod</name>
    <dbReference type="NCBI Taxonomy" id="6832"/>
    <lineage>
        <taxon>Eukaryota</taxon>
        <taxon>Metazoa</taxon>
        <taxon>Ecdysozoa</taxon>
        <taxon>Arthropoda</taxon>
        <taxon>Crustacea</taxon>
        <taxon>Multicrustacea</taxon>
        <taxon>Hexanauplia</taxon>
        <taxon>Copepoda</taxon>
        <taxon>Harpacticoida</taxon>
        <taxon>Harpacticidae</taxon>
        <taxon>Tigriopus</taxon>
    </lineage>
</organism>
<dbReference type="EMBL" id="VCGU01000003">
    <property type="protein sequence ID" value="TRY78719.1"/>
    <property type="molecule type" value="Genomic_DNA"/>
</dbReference>
<dbReference type="AlphaFoldDB" id="A0A553PM10"/>
<dbReference type="Proteomes" id="UP000318571">
    <property type="component" value="Chromosome 11"/>
</dbReference>
<accession>A0A553PM10</accession>